<dbReference type="CDD" id="cd00082">
    <property type="entry name" value="HisKA"/>
    <property type="match status" value="1"/>
</dbReference>
<dbReference type="SUPFAM" id="SSF52172">
    <property type="entry name" value="CheY-like"/>
    <property type="match status" value="1"/>
</dbReference>
<dbReference type="InterPro" id="IPR001789">
    <property type="entry name" value="Sig_transdc_resp-reg_receiver"/>
</dbReference>
<evidence type="ECO:0000256" key="3">
    <source>
        <dbReference type="ARBA" id="ARBA00022553"/>
    </source>
</evidence>
<feature type="domain" description="PAC" evidence="11">
    <location>
        <begin position="628"/>
        <end position="679"/>
    </location>
</feature>
<dbReference type="SMART" id="SM00062">
    <property type="entry name" value="PBPb"/>
    <property type="match status" value="2"/>
</dbReference>
<dbReference type="InterPro" id="IPR011006">
    <property type="entry name" value="CheY-like_superfamily"/>
</dbReference>
<evidence type="ECO:0000259" key="9">
    <source>
        <dbReference type="PROSITE" id="PS50110"/>
    </source>
</evidence>
<dbReference type="Pfam" id="PF00072">
    <property type="entry name" value="Response_reg"/>
    <property type="match status" value="1"/>
</dbReference>
<dbReference type="CDD" id="cd17546">
    <property type="entry name" value="REC_hyHK_CKI1_RcsC-like"/>
    <property type="match status" value="1"/>
</dbReference>
<feature type="transmembrane region" description="Helical" evidence="7">
    <location>
        <begin position="512"/>
        <end position="537"/>
    </location>
</feature>
<keyword evidence="12" id="KW-0418">Kinase</keyword>
<dbReference type="PRINTS" id="PR00344">
    <property type="entry name" value="BCTRLSENSOR"/>
</dbReference>
<dbReference type="Gene3D" id="3.40.50.2300">
    <property type="match status" value="1"/>
</dbReference>
<accession>A0A1I3V9D6</accession>
<dbReference type="SUPFAM" id="SSF53850">
    <property type="entry name" value="Periplasmic binding protein-like II"/>
    <property type="match status" value="2"/>
</dbReference>
<dbReference type="NCBIfam" id="TIGR00229">
    <property type="entry name" value="sensory_box"/>
    <property type="match status" value="1"/>
</dbReference>
<reference evidence="13" key="1">
    <citation type="submission" date="2016-10" db="EMBL/GenBank/DDBJ databases">
        <authorList>
            <person name="Varghese N."/>
            <person name="Submissions S."/>
        </authorList>
    </citation>
    <scope>NUCLEOTIDE SEQUENCE [LARGE SCALE GENOMIC DNA]</scope>
    <source>
        <strain evidence="13">DSM 5918</strain>
    </source>
</reference>
<dbReference type="InterPro" id="IPR000700">
    <property type="entry name" value="PAS-assoc_C"/>
</dbReference>
<dbReference type="InterPro" id="IPR000014">
    <property type="entry name" value="PAS"/>
</dbReference>
<dbReference type="SUPFAM" id="SSF47384">
    <property type="entry name" value="Homodimeric domain of signal transducing histidine kinase"/>
    <property type="match status" value="1"/>
</dbReference>
<dbReference type="FunFam" id="3.30.565.10:FF:000010">
    <property type="entry name" value="Sensor histidine kinase RcsC"/>
    <property type="match status" value="1"/>
</dbReference>
<evidence type="ECO:0000256" key="4">
    <source>
        <dbReference type="ARBA" id="ARBA00023012"/>
    </source>
</evidence>
<dbReference type="PANTHER" id="PTHR45339:SF1">
    <property type="entry name" value="HYBRID SIGNAL TRANSDUCTION HISTIDINE KINASE J"/>
    <property type="match status" value="1"/>
</dbReference>
<sequence length="1064" mass="118155">MSAQILFASDDWKYSVMHATGPGRHIAALIAFMLFIFVLQVPRTVEASKPMPPVVSAAEIDYPPFSIVDDVGRADGFSVELMRAALAVMGRDVTFRTGPWNEVKGWLDKGDVQVLPLVGRTPEREEDFDFTVPYMSLHGAIVVRSGTEDIRNLADLKGRRVAVMQGDNAEEFLRREERGIKIQTTPSFEQALHELSRGHHDAVVVQRLVALRLIPQTGLGNLEIVDNSIEDFRQDFCFAVKKGDSRMLALLNEGLAIVIADGTYRRLHSRWFAALELPKDRRIIVGGDHQYPPFEYLDEKGNPAGFNVELTRMIAREMGLDIEIRLGPWTDVLHDLERGEIDAVQGMFYSVERDRKFDFTSPHSVNNYVVVTRRGEIDAPVSLSDLKDKRIAVQKGDVSHEYLLEKGLESRIATVETQEDMLRELSEGKYDCALGPRIIALHIIKALGLTNLALSQNSFFALDYCYAAPNGHAALLAQFSEGLRVLKDSGEYRRLHEKWMGVYEEQAPSFGAILRILAMVLVPLLILLLGFFLWSWTLRRQVKMRTRELRESESRFRKLFEQVPAIAVQGYGMDGIARYWNQASENLYGYSADEAIGAKLTDLIIPPEVRKDVEAAMRSMAVTKVPTPASELTLMRKDGSRVLVFSSHAIVEKAGGEAELFCVDIDLTSRKEAEEALRKLKNAAETANQAKSEFLANMSHEIRTPINGVMGMLQLMETTPLDAEQLTYVQMATGAANRLTRLLSDILDLSRVEAGKMEIRKAPFLIQDIIDSVSGLFAVTARNKGVALDCNLAPGMPAALVGDEMRVRQVLFNLVGNALKFTERGRVVVDIEALPAKDDGTYSVRFCVRDTGIGIAQDRLGDIFEPFRQVENSFTRNYQGAGLGLSIVQRLVGLMEGEISIESAPGEGTSVHVVLPFKMDRENSSKTVEPAAIKTGAGFRVLLVEDDPSNRIPTQKLLEKAGHEVTLAENGRQTFELLVDNDFDCILMDIQMPVMDGIEATRIIRESATLGPKKDIPIIALTAYAMEGDKEKFLAAGMNGHVAKPVNIDSLLQGMTEAMARQGA</sequence>
<dbReference type="PANTHER" id="PTHR45339">
    <property type="entry name" value="HYBRID SIGNAL TRANSDUCTION HISTIDINE KINASE J"/>
    <property type="match status" value="1"/>
</dbReference>
<dbReference type="Gene3D" id="1.10.287.130">
    <property type="match status" value="1"/>
</dbReference>
<feature type="domain" description="Response regulatory" evidence="9">
    <location>
        <begin position="940"/>
        <end position="1059"/>
    </location>
</feature>
<dbReference type="SUPFAM" id="SSF55785">
    <property type="entry name" value="PYP-like sensor domain (PAS domain)"/>
    <property type="match status" value="1"/>
</dbReference>
<dbReference type="PROSITE" id="PS50112">
    <property type="entry name" value="PAS"/>
    <property type="match status" value="1"/>
</dbReference>
<feature type="domain" description="Histidine kinase" evidence="8">
    <location>
        <begin position="697"/>
        <end position="919"/>
    </location>
</feature>
<name>A0A1I3V9D6_9BACT</name>
<keyword evidence="7" id="KW-0812">Transmembrane</keyword>
<evidence type="ECO:0000256" key="1">
    <source>
        <dbReference type="ARBA" id="ARBA00000085"/>
    </source>
</evidence>
<dbReference type="GO" id="GO:0000155">
    <property type="term" value="F:phosphorelay sensor kinase activity"/>
    <property type="evidence" value="ECO:0007669"/>
    <property type="project" value="InterPro"/>
</dbReference>
<evidence type="ECO:0000256" key="5">
    <source>
        <dbReference type="PROSITE-ProRule" id="PRU00169"/>
    </source>
</evidence>
<dbReference type="SUPFAM" id="SSF55874">
    <property type="entry name" value="ATPase domain of HSP90 chaperone/DNA topoisomerase II/histidine kinase"/>
    <property type="match status" value="1"/>
</dbReference>
<evidence type="ECO:0000256" key="2">
    <source>
        <dbReference type="ARBA" id="ARBA00012438"/>
    </source>
</evidence>
<dbReference type="CDD" id="cd13704">
    <property type="entry name" value="PBP2_HisK"/>
    <property type="match status" value="2"/>
</dbReference>
<feature type="modified residue" description="4-aspartylphosphate" evidence="5">
    <location>
        <position position="989"/>
    </location>
</feature>
<dbReference type="InterPro" id="IPR001638">
    <property type="entry name" value="Solute-binding_3/MltF_N"/>
</dbReference>
<evidence type="ECO:0000256" key="7">
    <source>
        <dbReference type="SAM" id="Phobius"/>
    </source>
</evidence>
<dbReference type="Gene3D" id="3.40.190.10">
    <property type="entry name" value="Periplasmic binding protein-like II"/>
    <property type="match status" value="4"/>
</dbReference>
<evidence type="ECO:0000313" key="13">
    <source>
        <dbReference type="Proteomes" id="UP000198635"/>
    </source>
</evidence>
<keyword evidence="3 5" id="KW-0597">Phosphoprotein</keyword>
<dbReference type="EMBL" id="FORX01000009">
    <property type="protein sequence ID" value="SFJ90996.1"/>
    <property type="molecule type" value="Genomic_DNA"/>
</dbReference>
<keyword evidence="12" id="KW-0808">Transferase</keyword>
<dbReference type="InterPro" id="IPR003661">
    <property type="entry name" value="HisK_dim/P_dom"/>
</dbReference>
<dbReference type="SMART" id="SM00388">
    <property type="entry name" value="HisKA"/>
    <property type="match status" value="1"/>
</dbReference>
<dbReference type="CDD" id="cd00130">
    <property type="entry name" value="PAS"/>
    <property type="match status" value="1"/>
</dbReference>
<evidence type="ECO:0000259" key="8">
    <source>
        <dbReference type="PROSITE" id="PS50109"/>
    </source>
</evidence>
<protein>
    <recommendedName>
        <fullName evidence="2">histidine kinase</fullName>
        <ecNumber evidence="2">2.7.13.3</ecNumber>
    </recommendedName>
</protein>
<feature type="domain" description="PAS" evidence="10">
    <location>
        <begin position="552"/>
        <end position="624"/>
    </location>
</feature>
<dbReference type="AlphaFoldDB" id="A0A1I3V9D6"/>
<dbReference type="InterPro" id="IPR035965">
    <property type="entry name" value="PAS-like_dom_sf"/>
</dbReference>
<dbReference type="InterPro" id="IPR004358">
    <property type="entry name" value="Sig_transdc_His_kin-like_C"/>
</dbReference>
<keyword evidence="7" id="KW-0472">Membrane</keyword>
<dbReference type="RefSeq" id="WP_092375002.1">
    <property type="nucleotide sequence ID" value="NZ_FORX01000009.1"/>
</dbReference>
<dbReference type="Pfam" id="PF13426">
    <property type="entry name" value="PAS_9"/>
    <property type="match status" value="1"/>
</dbReference>
<dbReference type="Pfam" id="PF00512">
    <property type="entry name" value="HisKA"/>
    <property type="match status" value="1"/>
</dbReference>
<dbReference type="STRING" id="52560.SAMN04488082_10986"/>
<dbReference type="InterPro" id="IPR036097">
    <property type="entry name" value="HisK_dim/P_sf"/>
</dbReference>
<dbReference type="SMART" id="SM00448">
    <property type="entry name" value="REC"/>
    <property type="match status" value="1"/>
</dbReference>
<evidence type="ECO:0000256" key="6">
    <source>
        <dbReference type="SAM" id="Coils"/>
    </source>
</evidence>
<keyword evidence="7" id="KW-1133">Transmembrane helix</keyword>
<dbReference type="PROSITE" id="PS50109">
    <property type="entry name" value="HIS_KIN"/>
    <property type="match status" value="1"/>
</dbReference>
<organism evidence="12 13">
    <name type="scientific">Desulfomicrobium apsheronum</name>
    <dbReference type="NCBI Taxonomy" id="52560"/>
    <lineage>
        <taxon>Bacteria</taxon>
        <taxon>Pseudomonadati</taxon>
        <taxon>Thermodesulfobacteriota</taxon>
        <taxon>Desulfovibrionia</taxon>
        <taxon>Desulfovibrionales</taxon>
        <taxon>Desulfomicrobiaceae</taxon>
        <taxon>Desulfomicrobium</taxon>
    </lineage>
</organism>
<keyword evidence="4" id="KW-0902">Two-component regulatory system</keyword>
<gene>
    <name evidence="12" type="ORF">SAMN04488082_10986</name>
</gene>
<dbReference type="Proteomes" id="UP000198635">
    <property type="component" value="Unassembled WGS sequence"/>
</dbReference>
<dbReference type="InterPro" id="IPR005467">
    <property type="entry name" value="His_kinase_dom"/>
</dbReference>
<dbReference type="CDD" id="cd16922">
    <property type="entry name" value="HATPase_EvgS-ArcB-TorS-like"/>
    <property type="match status" value="1"/>
</dbReference>
<dbReference type="OrthoDB" id="5468518at2"/>
<keyword evidence="13" id="KW-1185">Reference proteome</keyword>
<dbReference type="PROSITE" id="PS50110">
    <property type="entry name" value="RESPONSE_REGULATORY"/>
    <property type="match status" value="1"/>
</dbReference>
<dbReference type="Pfam" id="PF02518">
    <property type="entry name" value="HATPase_c"/>
    <property type="match status" value="1"/>
</dbReference>
<dbReference type="EC" id="2.7.13.3" evidence="2"/>
<proteinExistence type="predicted"/>
<evidence type="ECO:0000259" key="10">
    <source>
        <dbReference type="PROSITE" id="PS50112"/>
    </source>
</evidence>
<dbReference type="SMART" id="SM00091">
    <property type="entry name" value="PAS"/>
    <property type="match status" value="1"/>
</dbReference>
<feature type="coiled-coil region" evidence="6">
    <location>
        <begin position="670"/>
        <end position="697"/>
    </location>
</feature>
<dbReference type="PROSITE" id="PS50113">
    <property type="entry name" value="PAC"/>
    <property type="match status" value="1"/>
</dbReference>
<dbReference type="SMART" id="SM00387">
    <property type="entry name" value="HATPase_c"/>
    <property type="match status" value="1"/>
</dbReference>
<evidence type="ECO:0000259" key="11">
    <source>
        <dbReference type="PROSITE" id="PS50113"/>
    </source>
</evidence>
<dbReference type="Gene3D" id="3.30.565.10">
    <property type="entry name" value="Histidine kinase-like ATPase, C-terminal domain"/>
    <property type="match status" value="1"/>
</dbReference>
<dbReference type="Pfam" id="PF00497">
    <property type="entry name" value="SBP_bac_3"/>
    <property type="match status" value="2"/>
</dbReference>
<dbReference type="InterPro" id="IPR003594">
    <property type="entry name" value="HATPase_dom"/>
</dbReference>
<evidence type="ECO:0000313" key="12">
    <source>
        <dbReference type="EMBL" id="SFJ90996.1"/>
    </source>
</evidence>
<comment type="catalytic activity">
    <reaction evidence="1">
        <text>ATP + protein L-histidine = ADP + protein N-phospho-L-histidine.</text>
        <dbReference type="EC" id="2.7.13.3"/>
    </reaction>
</comment>
<dbReference type="Gene3D" id="3.30.450.20">
    <property type="entry name" value="PAS domain"/>
    <property type="match status" value="1"/>
</dbReference>
<dbReference type="InterPro" id="IPR036890">
    <property type="entry name" value="HATPase_C_sf"/>
</dbReference>
<keyword evidence="6" id="KW-0175">Coiled coil</keyword>